<evidence type="ECO:0000313" key="3">
    <source>
        <dbReference type="Proteomes" id="UP000275368"/>
    </source>
</evidence>
<organism evidence="2 3">
    <name type="scientific">Paenibacillus baekrokdamisoli</name>
    <dbReference type="NCBI Taxonomy" id="1712516"/>
    <lineage>
        <taxon>Bacteria</taxon>
        <taxon>Bacillati</taxon>
        <taxon>Bacillota</taxon>
        <taxon>Bacilli</taxon>
        <taxon>Bacillales</taxon>
        <taxon>Paenibacillaceae</taxon>
        <taxon>Paenibacillus</taxon>
    </lineage>
</organism>
<dbReference type="InterPro" id="IPR036582">
    <property type="entry name" value="Mao_N_sf"/>
</dbReference>
<sequence length="244" mass="27051">MPIFVIYNYENAHIQSEGENYISMKKMIISIVGCSMLFGASGVYAGAHLQEIKAYLNNDIKVKVNGKAVQLVDAKGKAVTPITYNGSTYLPVRAISSSLSVAVDFDTATNSVLIGEKVDGTPLNAAQSFPLSIKDPNLTKYRGKDYTEVYNVREDFHNANFMLTPNKKFQTLYLQIAAIDTEIEIAVQDSEGRLLKQDNVTEADGLKTIEVKVAQEDEVFVFYKFVNPGKNLGMFVPLSTSYYK</sequence>
<protein>
    <recommendedName>
        <fullName evidence="1">Copper amine oxidase-like N-terminal domain-containing protein</fullName>
    </recommendedName>
</protein>
<accession>A0A3G9J876</accession>
<gene>
    <name evidence="2" type="ORF">Back11_13730</name>
</gene>
<dbReference type="KEGG" id="pbk:Back11_13730"/>
<name>A0A3G9J876_9BACL</name>
<dbReference type="Gene3D" id="3.30.457.10">
    <property type="entry name" value="Copper amine oxidase-like, N-terminal domain"/>
    <property type="match status" value="1"/>
</dbReference>
<dbReference type="InterPro" id="IPR012854">
    <property type="entry name" value="Cu_amine_oxidase-like_N"/>
</dbReference>
<dbReference type="AlphaFoldDB" id="A0A3G9J876"/>
<dbReference type="EMBL" id="AP019308">
    <property type="protein sequence ID" value="BBH20028.1"/>
    <property type="molecule type" value="Genomic_DNA"/>
</dbReference>
<dbReference type="Proteomes" id="UP000275368">
    <property type="component" value="Chromosome"/>
</dbReference>
<feature type="domain" description="Copper amine oxidase-like N-terminal" evidence="1">
    <location>
        <begin position="57"/>
        <end position="114"/>
    </location>
</feature>
<keyword evidence="3" id="KW-1185">Reference proteome</keyword>
<evidence type="ECO:0000313" key="2">
    <source>
        <dbReference type="EMBL" id="BBH20028.1"/>
    </source>
</evidence>
<reference evidence="2 3" key="1">
    <citation type="submission" date="2018-11" db="EMBL/GenBank/DDBJ databases">
        <title>Complete genome sequence of Paenibacillus baekrokdamisoli strain KCTC 33723.</title>
        <authorList>
            <person name="Kang S.W."/>
            <person name="Lee K.C."/>
            <person name="Kim K.K."/>
            <person name="Kim J.S."/>
            <person name="Kim D.S."/>
            <person name="Ko S.H."/>
            <person name="Yang S.H."/>
            <person name="Lee J.S."/>
        </authorList>
    </citation>
    <scope>NUCLEOTIDE SEQUENCE [LARGE SCALE GENOMIC DNA]</scope>
    <source>
        <strain evidence="2 3">KCTC 33723</strain>
    </source>
</reference>
<proteinExistence type="predicted"/>
<evidence type="ECO:0000259" key="1">
    <source>
        <dbReference type="Pfam" id="PF07833"/>
    </source>
</evidence>
<dbReference type="Pfam" id="PF07833">
    <property type="entry name" value="Cu_amine_oxidN1"/>
    <property type="match status" value="1"/>
</dbReference>